<keyword evidence="9" id="KW-1185">Reference proteome</keyword>
<dbReference type="Gene3D" id="2.60.40.1180">
    <property type="entry name" value="Golgi alpha-mannosidase II"/>
    <property type="match status" value="1"/>
</dbReference>
<evidence type="ECO:0000256" key="2">
    <source>
        <dbReference type="ARBA" id="ARBA00022801"/>
    </source>
</evidence>
<evidence type="ECO:0000313" key="8">
    <source>
        <dbReference type="EMBL" id="KAJ4460869.1"/>
    </source>
</evidence>
<name>A0ABQ8UNW1_9EUKA</name>
<feature type="domain" description="Glycosyl hydrolase family 31 C-terminal" evidence="7">
    <location>
        <begin position="626"/>
        <end position="743"/>
    </location>
</feature>
<evidence type="ECO:0000256" key="3">
    <source>
        <dbReference type="ARBA" id="ARBA00023295"/>
    </source>
</evidence>
<dbReference type="InterPro" id="IPR000322">
    <property type="entry name" value="Glyco_hydro_31_TIM"/>
</dbReference>
<keyword evidence="3 4" id="KW-0326">Glycosidase</keyword>
<dbReference type="InterPro" id="IPR025887">
    <property type="entry name" value="Glyco_hydro_31_N_dom"/>
</dbReference>
<feature type="domain" description="Glycoside hydrolase family 31 TIM barrel" evidence="5">
    <location>
        <begin position="302"/>
        <end position="618"/>
    </location>
</feature>
<dbReference type="InterPro" id="IPR030458">
    <property type="entry name" value="Glyco_hydro_31_AS"/>
</dbReference>
<evidence type="ECO:0000259" key="5">
    <source>
        <dbReference type="Pfam" id="PF01055"/>
    </source>
</evidence>
<evidence type="ECO:0000256" key="4">
    <source>
        <dbReference type="RuleBase" id="RU361185"/>
    </source>
</evidence>
<dbReference type="SUPFAM" id="SSF51011">
    <property type="entry name" value="Glycosyl hydrolase domain"/>
    <property type="match status" value="1"/>
</dbReference>
<gene>
    <name evidence="8" type="ORF">PAPYR_2703</name>
</gene>
<dbReference type="SUPFAM" id="SSF74650">
    <property type="entry name" value="Galactose mutarotase-like"/>
    <property type="match status" value="1"/>
</dbReference>
<dbReference type="Pfam" id="PF21365">
    <property type="entry name" value="Glyco_hydro_31_3rd"/>
    <property type="match status" value="1"/>
</dbReference>
<evidence type="ECO:0000259" key="6">
    <source>
        <dbReference type="Pfam" id="PF13802"/>
    </source>
</evidence>
<dbReference type="PROSITE" id="PS00129">
    <property type="entry name" value="GLYCOSYL_HYDROL_F31_1"/>
    <property type="match status" value="1"/>
</dbReference>
<protein>
    <submittedName>
        <fullName evidence="8">Alpha-glucosidase 2</fullName>
    </submittedName>
</protein>
<dbReference type="InterPro" id="IPR011013">
    <property type="entry name" value="Gal_mutarotase_sf_dom"/>
</dbReference>
<dbReference type="InterPro" id="IPR048395">
    <property type="entry name" value="Glyco_hydro_31_C"/>
</dbReference>
<dbReference type="Proteomes" id="UP001141327">
    <property type="component" value="Unassembled WGS sequence"/>
</dbReference>
<comment type="similarity">
    <text evidence="1 4">Belongs to the glycosyl hydrolase 31 family.</text>
</comment>
<feature type="domain" description="Glycoside hydrolase family 31 N-terminal" evidence="6">
    <location>
        <begin position="41"/>
        <end position="232"/>
    </location>
</feature>
<dbReference type="CDD" id="cd06604">
    <property type="entry name" value="GH31_glucosidase_II_MalA"/>
    <property type="match status" value="1"/>
</dbReference>
<evidence type="ECO:0000313" key="9">
    <source>
        <dbReference type="Proteomes" id="UP001141327"/>
    </source>
</evidence>
<reference evidence="8" key="1">
    <citation type="journal article" date="2022" name="bioRxiv">
        <title>Genomics of Preaxostyla Flagellates Illuminates Evolutionary Transitions and the Path Towards Mitochondrial Loss.</title>
        <authorList>
            <person name="Novak L.V.F."/>
            <person name="Treitli S.C."/>
            <person name="Pyrih J."/>
            <person name="Halakuc P."/>
            <person name="Pipaliya S.V."/>
            <person name="Vacek V."/>
            <person name="Brzon O."/>
            <person name="Soukal P."/>
            <person name="Eme L."/>
            <person name="Dacks J.B."/>
            <person name="Karnkowska A."/>
            <person name="Elias M."/>
            <person name="Hampl V."/>
        </authorList>
    </citation>
    <scope>NUCLEOTIDE SEQUENCE</scope>
    <source>
        <strain evidence="8">RCP-MX</strain>
    </source>
</reference>
<dbReference type="InterPro" id="IPR013780">
    <property type="entry name" value="Glyco_hydro_b"/>
</dbReference>
<dbReference type="PANTHER" id="PTHR22762">
    <property type="entry name" value="ALPHA-GLUCOSIDASE"/>
    <property type="match status" value="1"/>
</dbReference>
<dbReference type="EMBL" id="JAPMOS010000010">
    <property type="protein sequence ID" value="KAJ4460869.1"/>
    <property type="molecule type" value="Genomic_DNA"/>
</dbReference>
<comment type="caution">
    <text evidence="8">The sequence shown here is derived from an EMBL/GenBank/DDBJ whole genome shotgun (WGS) entry which is preliminary data.</text>
</comment>
<dbReference type="Gene3D" id="2.60.40.1760">
    <property type="entry name" value="glycosyl hydrolase (family 31)"/>
    <property type="match status" value="1"/>
</dbReference>
<dbReference type="Pfam" id="PF01055">
    <property type="entry name" value="Glyco_hydro_31_2nd"/>
    <property type="match status" value="1"/>
</dbReference>
<organism evidence="8 9">
    <name type="scientific">Paratrimastix pyriformis</name>
    <dbReference type="NCBI Taxonomy" id="342808"/>
    <lineage>
        <taxon>Eukaryota</taxon>
        <taxon>Metamonada</taxon>
        <taxon>Preaxostyla</taxon>
        <taxon>Paratrimastigidae</taxon>
        <taxon>Paratrimastix</taxon>
    </lineage>
</organism>
<proteinExistence type="inferred from homology"/>
<dbReference type="CDD" id="cd14752">
    <property type="entry name" value="GH31_N"/>
    <property type="match status" value="1"/>
</dbReference>
<accession>A0ABQ8UNW1</accession>
<sequence length="905" mass="97834">MSEPLSNAVEDRAVRVVGNPIATEKGAEITLEFASLVQEKLRCEFLTEDLVRMHLSTKGAFIDNETPAVQVGGLSFPSVRVTCNHDANQIRVSTSKMTVVFDCLPFAVSAFRADGSCVFASYPNQALALRKAGGFAITRRCNSVQDGIYGLGEKFGGLNRLRQGRNYTLWNLDIYDKLAADPFVLDADHPAYDHKGVLFDPLYVSIPFYYHQAGPAGPCGGFFVDNTYRAHVLFGEPCPRPADPEGPTPPASPAADRPLCRPYGDRFTVHFTGGAYVEYIFGGPQMAAILRQYGALTGRMKAPPLWALGNHQCRWHPYSDGALRQLADQFRQRALPLDALWLDIHYMDGYRICTWDRQAYPSPPATTGALKEQGVRVVTIIDPGVKQEPGYPVYDEGLAGGLFCRDGDHPERLCIGPVWPGDCAFPDFTRPETRRWWADRMRRHAAENGLAGIWVDMNEPCYRLAFGPNGERPPEWGHNQYGTLMARATDEGLQALGPERTFVLSRAGCPGVQRYAANWLGDNRATWDHLRAFIPMAAGLAISGQPFVGSDIGGFGGPSHGELLARWYQAALLAPFFRNHSSHSMPDQYPWSFGAPWDAAAGAAIRCRYRLLPLLYSAAMQSARVGDPVLAPLLYHHPADPALAGSPAERQYALGPDLVLAPVTDPAATTWDVQLPAGAEWAEWSCLAQEHTQVSWVRTVAPFTLAVAPPATEHPYHPGGGLVRLGGMGPLTVPLFVRAGSVVATYPHEEVPLGADSRPAGRELHLFLGRGPAGAAPQATGLPLWEDDGAIRPGMPGARTPALVQFTVSRADGKVRLEGRLAEGPAQALAGLVFTLVLHHPQGTPGVMAAHGGPLGGPATEPLAIEGPDRVRLPEGLTAGGSFAVEVALGPSARISRNPGERWVG</sequence>
<dbReference type="PANTHER" id="PTHR22762:SF166">
    <property type="entry name" value="ALPHA-GLUCOSIDASE"/>
    <property type="match status" value="1"/>
</dbReference>
<dbReference type="Pfam" id="PF13802">
    <property type="entry name" value="Gal_mutarotas_2"/>
    <property type="match status" value="1"/>
</dbReference>
<dbReference type="Gene3D" id="3.20.20.80">
    <property type="entry name" value="Glycosidases"/>
    <property type="match status" value="2"/>
</dbReference>
<dbReference type="SUPFAM" id="SSF51445">
    <property type="entry name" value="(Trans)glycosidases"/>
    <property type="match status" value="1"/>
</dbReference>
<evidence type="ECO:0000256" key="1">
    <source>
        <dbReference type="ARBA" id="ARBA00007806"/>
    </source>
</evidence>
<dbReference type="InterPro" id="IPR017853">
    <property type="entry name" value="GH"/>
</dbReference>
<evidence type="ECO:0000259" key="7">
    <source>
        <dbReference type="Pfam" id="PF21365"/>
    </source>
</evidence>
<keyword evidence="2 4" id="KW-0378">Hydrolase</keyword>